<organism evidence="2 3">
    <name type="scientific">Slackia heliotrinireducens (strain ATCC 29202 / DSM 20476 / NCTC 11029 / RHS 1)</name>
    <name type="common">Peptococcus heliotrinreducens</name>
    <dbReference type="NCBI Taxonomy" id="471855"/>
    <lineage>
        <taxon>Bacteria</taxon>
        <taxon>Bacillati</taxon>
        <taxon>Actinomycetota</taxon>
        <taxon>Coriobacteriia</taxon>
        <taxon>Eggerthellales</taxon>
        <taxon>Eggerthellaceae</taxon>
        <taxon>Slackia</taxon>
    </lineage>
</organism>
<dbReference type="HOGENOM" id="CLU_009165_1_0_11"/>
<dbReference type="PANTHER" id="PTHR43016">
    <property type="entry name" value="PRESEQUENCE PROTEASE"/>
    <property type="match status" value="1"/>
</dbReference>
<dbReference type="STRING" id="471855.Shel_20700"/>
<dbReference type="GO" id="GO:0004222">
    <property type="term" value="F:metalloendopeptidase activity"/>
    <property type="evidence" value="ECO:0007669"/>
    <property type="project" value="TreeGrafter"/>
</dbReference>
<keyword evidence="3" id="KW-1185">Reference proteome</keyword>
<dbReference type="PANTHER" id="PTHR43016:SF13">
    <property type="entry name" value="PRESEQUENCE PROTEASE, MITOCHONDRIAL"/>
    <property type="match status" value="1"/>
</dbReference>
<dbReference type="GO" id="GO:0046872">
    <property type="term" value="F:metal ion binding"/>
    <property type="evidence" value="ECO:0007669"/>
    <property type="project" value="InterPro"/>
</dbReference>
<evidence type="ECO:0000313" key="3">
    <source>
        <dbReference type="Proteomes" id="UP000002026"/>
    </source>
</evidence>
<protein>
    <submittedName>
        <fullName evidence="2">Predicted Zn-dependent peptidase, insulinase</fullName>
    </submittedName>
</protein>
<dbReference type="Proteomes" id="UP000002026">
    <property type="component" value="Chromosome"/>
</dbReference>
<dbReference type="AlphaFoldDB" id="C7N846"/>
<dbReference type="Pfam" id="PF22516">
    <property type="entry name" value="PreP_C"/>
    <property type="match status" value="1"/>
</dbReference>
<dbReference type="RefSeq" id="WP_012799182.1">
    <property type="nucleotide sequence ID" value="NC_013165.1"/>
</dbReference>
<name>C7N846_SLAHD</name>
<dbReference type="InterPro" id="IPR011249">
    <property type="entry name" value="Metalloenz_LuxS/M16"/>
</dbReference>
<dbReference type="InterPro" id="IPR055130">
    <property type="entry name" value="PreP_C"/>
</dbReference>
<proteinExistence type="predicted"/>
<dbReference type="KEGG" id="shi:Shel_20700"/>
<evidence type="ECO:0000259" key="1">
    <source>
        <dbReference type="SMART" id="SM01264"/>
    </source>
</evidence>
<dbReference type="Pfam" id="PF05193">
    <property type="entry name" value="Peptidase_M16_C"/>
    <property type="match status" value="1"/>
</dbReference>
<dbReference type="InterPro" id="IPR007863">
    <property type="entry name" value="Peptidase_M16_C"/>
</dbReference>
<dbReference type="Pfam" id="PF08367">
    <property type="entry name" value="M16C_assoc"/>
    <property type="match status" value="1"/>
</dbReference>
<accession>C7N846</accession>
<reference evidence="2 3" key="1">
    <citation type="journal article" date="2009" name="Stand. Genomic Sci.">
        <title>Complete genome sequence of Slackia heliotrinireducens type strain (RHS 1).</title>
        <authorList>
            <person name="Pukall R."/>
            <person name="Lapidus A."/>
            <person name="Nolan M."/>
            <person name="Copeland A."/>
            <person name="Glavina Del Rio T."/>
            <person name="Lucas S."/>
            <person name="Chen F."/>
            <person name="Tice H."/>
            <person name="Cheng J.F."/>
            <person name="Chertkov O."/>
            <person name="Bruce D."/>
            <person name="Goodwin L."/>
            <person name="Kuske C."/>
            <person name="Brettin T."/>
            <person name="Detter J.C."/>
            <person name="Han C."/>
            <person name="Pitluck S."/>
            <person name="Pati A."/>
            <person name="Mavrommatis K."/>
            <person name="Ivanova N."/>
            <person name="Ovchinnikova G."/>
            <person name="Chen A."/>
            <person name="Palaniappan K."/>
            <person name="Schneider S."/>
            <person name="Rohde M."/>
            <person name="Chain P."/>
            <person name="D'haeseleer P."/>
            <person name="Goker M."/>
            <person name="Bristow J."/>
            <person name="Eisen J.A."/>
            <person name="Markowitz V."/>
            <person name="Kyrpides N.C."/>
            <person name="Klenk H.P."/>
            <person name="Hugenholtz P."/>
        </authorList>
    </citation>
    <scope>NUCLEOTIDE SEQUENCE [LARGE SCALE GENOMIC DNA]</scope>
    <source>
        <strain evidence="3">ATCC 29202 / DSM 20476 / NCTC 11029 / RHS 1</strain>
    </source>
</reference>
<dbReference type="eggNOG" id="COG1026">
    <property type="taxonomic scope" value="Bacteria"/>
</dbReference>
<evidence type="ECO:0000313" key="2">
    <source>
        <dbReference type="EMBL" id="ACV23081.1"/>
    </source>
</evidence>
<dbReference type="SMART" id="SM01264">
    <property type="entry name" value="M16C_associated"/>
    <property type="match status" value="1"/>
</dbReference>
<dbReference type="GO" id="GO:0016485">
    <property type="term" value="P:protein processing"/>
    <property type="evidence" value="ECO:0007669"/>
    <property type="project" value="TreeGrafter"/>
</dbReference>
<feature type="domain" description="Peptidase M16C associated" evidence="1">
    <location>
        <begin position="466"/>
        <end position="713"/>
    </location>
</feature>
<dbReference type="FunFam" id="3.30.830.10:FF:000011">
    <property type="entry name" value="Presequence protease, mitochondrial"/>
    <property type="match status" value="1"/>
</dbReference>
<dbReference type="EMBL" id="CP001684">
    <property type="protein sequence ID" value="ACV23081.1"/>
    <property type="molecule type" value="Genomic_DNA"/>
</dbReference>
<dbReference type="SUPFAM" id="SSF63411">
    <property type="entry name" value="LuxS/MPP-like metallohydrolase"/>
    <property type="match status" value="4"/>
</dbReference>
<dbReference type="Gene3D" id="3.30.830.10">
    <property type="entry name" value="Metalloenzyme, LuxS/M16 peptidase-like"/>
    <property type="match status" value="4"/>
</dbReference>
<gene>
    <name evidence="2" type="ordered locus">Shel_20700</name>
</gene>
<sequence>MAFEIGETLHGFRVSSVEPLSEIDGEAIVMRHERSGARLLFLKNEDENKAFSISFKTPPKDSTGVFHILEHSVLCGSEKFPVKEPFVNLLKTSMQTFLNAMTFPDKTMYPVASTNMQDLMNLTDVYMDAVLRPNIYLKRQLFEQEGWHYELDEADEGAGSPERLRYNGVVFNEMKGALSDPEDVLNYELNKALFPNTCYAFESGGHPRKIPTLTYEDYLDTHARHYRLDNSYIILYGDIDADRMLGHLDEEYLSVIEPRVEEGPNPIGIQEPLVNMDVVVPMGTAPENACVALGYVVGTARDFERVLATDVLLDALLGGNESPIKRALLDEELGGNVFSYLMDSQAQPVAMIGVRNAKPGIRTRLREVVEEQAAKLVQEGIPRDVLNASLSQIAFMLRERDRGIADGVPLAMNAMAGWLYDEDMPTTYLRYEEPLAHMREGLENGYFERLLDELIVKSNHKALVEVLPTEPEGEGEEAAELAEKLASMTEADKQAVRDDVALLRKHQETPDAPEDVAKLPMLHVSDIGPAKPDPAFEVLEDTPLTCLFHELPTRHIDYVYHYFDIMDLDWEDVPYLTLLSVFTGRLATATRSAAEVDVWTRQHLGSLHVAAEPLVAEDDPSKISYRLVVAASAVAEEIESLASIPMEVCTSMQFDDAGRMRDILIQRRVGLEQAFANNGHMCASSRVASYLMPAAVLAEQSNGVDYYRFLKDLLDHFDERFEGLKAKLTELQSRIFTRNGLVTSFVGSREELDAYWRAAGDLDLPEGEEKVRRLVIPEPVVKNEAFIVPTDVCYVSKGTIASSVGSYSGLWPVASAALSYNYLWSEVRVKGGAYGVGFRRTTAGFARFHTYRDPNIDESLRRFDEAAAWLAAFEPTQDEMEGYIVSTVATHDSPVKPKHIARRQDTAYFRDDPMDLRERRREEELSATPQSIRDCSAVLRKIADEGAWCVFGNENMIRSATTPLNVIDLLNE</sequence>
<dbReference type="InterPro" id="IPR013578">
    <property type="entry name" value="Peptidase_M16C_assoc"/>
</dbReference>